<dbReference type="CDD" id="cd10551">
    <property type="entry name" value="PsrB"/>
    <property type="match status" value="1"/>
</dbReference>
<name>A0A3B0VNH9_9ZZZZ</name>
<dbReference type="GO" id="GO:0046872">
    <property type="term" value="F:metal ion binding"/>
    <property type="evidence" value="ECO:0007669"/>
    <property type="project" value="UniProtKB-KW"/>
</dbReference>
<evidence type="ECO:0000259" key="5">
    <source>
        <dbReference type="PROSITE" id="PS51379"/>
    </source>
</evidence>
<dbReference type="SUPFAM" id="SSF54862">
    <property type="entry name" value="4Fe-4S ferredoxins"/>
    <property type="match status" value="1"/>
</dbReference>
<sequence length="266" mass="30148">MDLNKIDLDNLKEESLDTVSGLERRNFLKMGLMITGLFAGGKILSVVSKVDEVFASTVNFAEKYPYKPHYSMVIREGLCIDCQRCMVACHKTNNVPEYGWRTRILEKITPDAIGRKRGFMPILCNQCNNPPCVRACPTKASYKDQRNGIVRIESKKCIGCKACMLACPYDARYFNEEKHAVDKCDFCYESRLSKGKKLTACAAVCPTGARIFGDISDPNNVVYKMVHQIEREVWVLRPAVGTKPNVFYMKATNPSPWALRRQPDVR</sequence>
<evidence type="ECO:0000256" key="4">
    <source>
        <dbReference type="ARBA" id="ARBA00023014"/>
    </source>
</evidence>
<dbReference type="InterPro" id="IPR017900">
    <property type="entry name" value="4Fe4S_Fe_S_CS"/>
</dbReference>
<accession>A0A3B0VNH9</accession>
<dbReference type="PROSITE" id="PS51379">
    <property type="entry name" value="4FE4S_FER_2"/>
    <property type="match status" value="2"/>
</dbReference>
<keyword evidence="1" id="KW-0004">4Fe-4S</keyword>
<feature type="domain" description="4Fe-4S ferredoxin-type" evidence="5">
    <location>
        <begin position="70"/>
        <end position="101"/>
    </location>
</feature>
<gene>
    <name evidence="6" type="ORF">MNBD_DELTA03-607</name>
</gene>
<dbReference type="PANTHER" id="PTHR43177:SF3">
    <property type="entry name" value="PROTEIN NRFC HOMOLOG"/>
    <property type="match status" value="1"/>
</dbReference>
<dbReference type="PROSITE" id="PS00198">
    <property type="entry name" value="4FE4S_FER_1"/>
    <property type="match status" value="1"/>
</dbReference>
<keyword evidence="3" id="KW-0408">Iron</keyword>
<dbReference type="InterPro" id="IPR050954">
    <property type="entry name" value="ET_IronSulfur_Cluster-Binding"/>
</dbReference>
<dbReference type="PANTHER" id="PTHR43177">
    <property type="entry name" value="PROTEIN NRFC"/>
    <property type="match status" value="1"/>
</dbReference>
<keyword evidence="4" id="KW-0411">Iron-sulfur</keyword>
<evidence type="ECO:0000256" key="2">
    <source>
        <dbReference type="ARBA" id="ARBA00022723"/>
    </source>
</evidence>
<proteinExistence type="predicted"/>
<dbReference type="GO" id="GO:0051539">
    <property type="term" value="F:4 iron, 4 sulfur cluster binding"/>
    <property type="evidence" value="ECO:0007669"/>
    <property type="project" value="UniProtKB-KW"/>
</dbReference>
<protein>
    <submittedName>
        <fullName evidence="6">NrfC protein</fullName>
    </submittedName>
</protein>
<reference evidence="6" key="1">
    <citation type="submission" date="2018-06" db="EMBL/GenBank/DDBJ databases">
        <authorList>
            <person name="Zhirakovskaya E."/>
        </authorList>
    </citation>
    <scope>NUCLEOTIDE SEQUENCE</scope>
</reference>
<dbReference type="EMBL" id="UOEX01000022">
    <property type="protein sequence ID" value="VAW33194.1"/>
    <property type="molecule type" value="Genomic_DNA"/>
</dbReference>
<keyword evidence="2" id="KW-0479">Metal-binding</keyword>
<dbReference type="AlphaFoldDB" id="A0A3B0VNH9"/>
<dbReference type="Pfam" id="PF12800">
    <property type="entry name" value="Fer4_4"/>
    <property type="match status" value="1"/>
</dbReference>
<evidence type="ECO:0000256" key="1">
    <source>
        <dbReference type="ARBA" id="ARBA00022485"/>
    </source>
</evidence>
<dbReference type="InterPro" id="IPR017896">
    <property type="entry name" value="4Fe4S_Fe-S-bd"/>
</dbReference>
<dbReference type="Pfam" id="PF13247">
    <property type="entry name" value="Fer4_11"/>
    <property type="match status" value="1"/>
</dbReference>
<evidence type="ECO:0000256" key="3">
    <source>
        <dbReference type="ARBA" id="ARBA00023004"/>
    </source>
</evidence>
<organism evidence="6">
    <name type="scientific">hydrothermal vent metagenome</name>
    <dbReference type="NCBI Taxonomy" id="652676"/>
    <lineage>
        <taxon>unclassified sequences</taxon>
        <taxon>metagenomes</taxon>
        <taxon>ecological metagenomes</taxon>
    </lineage>
</organism>
<feature type="domain" description="4Fe-4S ferredoxin-type" evidence="5">
    <location>
        <begin position="148"/>
        <end position="177"/>
    </location>
</feature>
<evidence type="ECO:0000313" key="6">
    <source>
        <dbReference type="EMBL" id="VAW33194.1"/>
    </source>
</evidence>
<dbReference type="Gene3D" id="3.30.70.20">
    <property type="match status" value="2"/>
</dbReference>